<dbReference type="SMART" id="SM00531">
    <property type="entry name" value="TFIIE"/>
    <property type="match status" value="1"/>
</dbReference>
<dbReference type="InterPro" id="IPR036390">
    <property type="entry name" value="WH_DNA-bd_sf"/>
</dbReference>
<name>B8LLR7_PICSI</name>
<dbReference type="OMA" id="DAIKWKV"/>
<comment type="similarity">
    <text evidence="1">Belongs to the TFIIE alpha subunit family.</text>
</comment>
<keyword evidence="3" id="KW-0804">Transcription</keyword>
<evidence type="ECO:0000256" key="4">
    <source>
        <dbReference type="SAM" id="MobiDB-lite"/>
    </source>
</evidence>
<reference evidence="6" key="1">
    <citation type="submission" date="2007-06" db="EMBL/GenBank/DDBJ databases">
        <title>Full length cDNA sequences from Sitka Spruce (Picea sitchensis).</title>
        <authorList>
            <person name="Ralph S.G."/>
            <person name="Chun H.E."/>
            <person name="Liao N."/>
            <person name="Ali J."/>
            <person name="Reid K."/>
            <person name="Kolosova N."/>
            <person name="Cooper N."/>
            <person name="Cullis C."/>
            <person name="Jancsik S."/>
            <person name="Moore R."/>
            <person name="Mayo M."/>
            <person name="Wagner S."/>
            <person name="Holt R.A."/>
            <person name="Jones S.J.M."/>
            <person name="Marra M.A."/>
            <person name="Ritland C.E."/>
            <person name="Ritland K."/>
            <person name="Bohlmann J."/>
        </authorList>
    </citation>
    <scope>NUCLEOTIDE SEQUENCE</scope>
    <source>
        <tissue evidence="6">Green portion of the leader tissue</tissue>
    </source>
</reference>
<dbReference type="GO" id="GO:0006367">
    <property type="term" value="P:transcription initiation at RNA polymerase II promoter"/>
    <property type="evidence" value="ECO:0007669"/>
    <property type="project" value="InterPro"/>
</dbReference>
<dbReference type="Gene3D" id="3.30.40.10">
    <property type="entry name" value="Zinc/RING finger domain, C3HC4 (zinc finger)"/>
    <property type="match status" value="1"/>
</dbReference>
<dbReference type="PANTHER" id="PTHR13097">
    <property type="entry name" value="TRANSCRIPTION INITIATION FACTOR IIE, ALPHA SUBUNIT"/>
    <property type="match status" value="1"/>
</dbReference>
<dbReference type="FunFam" id="3.30.40.10:FF:000269">
    <property type="entry name" value="Transcription initiation factor IIE subunit alpha"/>
    <property type="match status" value="1"/>
</dbReference>
<dbReference type="InterPro" id="IPR013083">
    <property type="entry name" value="Znf_RING/FYVE/PHD"/>
</dbReference>
<dbReference type="SUPFAM" id="SSF46785">
    <property type="entry name" value="Winged helix' DNA-binding domain"/>
    <property type="match status" value="1"/>
</dbReference>
<evidence type="ECO:0000259" key="5">
    <source>
        <dbReference type="PROSITE" id="PS51344"/>
    </source>
</evidence>
<feature type="compositionally biased region" description="Acidic residues" evidence="4">
    <location>
        <begin position="466"/>
        <end position="480"/>
    </location>
</feature>
<feature type="compositionally biased region" description="Basic and acidic residues" evidence="4">
    <location>
        <begin position="406"/>
        <end position="422"/>
    </location>
</feature>
<keyword evidence="2" id="KW-0805">Transcription regulation</keyword>
<dbReference type="PANTHER" id="PTHR13097:SF7">
    <property type="entry name" value="GENERAL TRANSCRIPTION FACTOR IIE SUBUNIT 1"/>
    <property type="match status" value="1"/>
</dbReference>
<feature type="region of interest" description="Disordered" evidence="4">
    <location>
        <begin position="269"/>
        <end position="291"/>
    </location>
</feature>
<feature type="domain" description="HTH TFE/IIEalpha-type" evidence="5">
    <location>
        <begin position="6"/>
        <end position="138"/>
    </location>
</feature>
<evidence type="ECO:0000256" key="2">
    <source>
        <dbReference type="ARBA" id="ARBA00023015"/>
    </source>
</evidence>
<organism evidence="6">
    <name type="scientific">Picea sitchensis</name>
    <name type="common">Sitka spruce</name>
    <name type="synonym">Pinus sitchensis</name>
    <dbReference type="NCBI Taxonomy" id="3332"/>
    <lineage>
        <taxon>Eukaryota</taxon>
        <taxon>Viridiplantae</taxon>
        <taxon>Streptophyta</taxon>
        <taxon>Embryophyta</taxon>
        <taxon>Tracheophyta</taxon>
        <taxon>Spermatophyta</taxon>
        <taxon>Pinopsida</taxon>
        <taxon>Pinidae</taxon>
        <taxon>Conifers I</taxon>
        <taxon>Pinales</taxon>
        <taxon>Pinaceae</taxon>
        <taxon>Picea</taxon>
    </lineage>
</organism>
<sequence>MSAEPFKRLVRLVARAFYDDTTTRAENQPKSGRSDNRGMAVVVLDALTRRQWVKEDDLAKDLKLHSKQLRRTLRFFEEERLITRDHRRETAKGAKVFNAAIAATADGQQNGKEGEEKLKLHTHSYCCLDYAQTYDVVRYRIHRMKKRLKDELEDRNTLQEYICPNCNRRYSALDALQLISFTEDSFHCENCNSELVAESDKLAAEEKGDGEDNGRRRRREKLKELLEKMEVQLKPLMEQLTRVKDLPVPEFGSLLQWEARAIAAGRAVSGDTNANESSKSSQGQGFGGTPMPFLGETKVEVALSGMEVKAEDSKEDVASLKVLPPWMIRQGMNLTNEQRGEVKQELKPDNISSFMGPAVEKKPTDDEKGNIQQNLQEEYLKAYYAAIFKQQQEAEAAATAAAAAAAEEKPSERRVGMKAKREEDDEGVEWEEPRTTGATGEGVEIGNAVQNLEDTNGQDGTIMEDNAAEEEEDDIDWEEG</sequence>
<evidence type="ECO:0000256" key="3">
    <source>
        <dbReference type="ARBA" id="ARBA00023163"/>
    </source>
</evidence>
<dbReference type="AlphaFoldDB" id="B8LLR7"/>
<dbReference type="GO" id="GO:0005673">
    <property type="term" value="C:transcription factor TFIIE complex"/>
    <property type="evidence" value="ECO:0007669"/>
    <property type="project" value="TreeGrafter"/>
</dbReference>
<dbReference type="InterPro" id="IPR017919">
    <property type="entry name" value="TFIIE/TFIIEa_HTH"/>
</dbReference>
<feature type="region of interest" description="Disordered" evidence="4">
    <location>
        <begin position="404"/>
        <end position="480"/>
    </location>
</feature>
<proteinExistence type="evidence at transcript level"/>
<dbReference type="PROSITE" id="PS51344">
    <property type="entry name" value="HTH_TFE_IIE"/>
    <property type="match status" value="1"/>
</dbReference>
<evidence type="ECO:0000313" key="6">
    <source>
        <dbReference type="EMBL" id="ABR16597.1"/>
    </source>
</evidence>
<dbReference type="EMBL" id="EF676712">
    <property type="protein sequence ID" value="ABR16597.1"/>
    <property type="molecule type" value="mRNA"/>
</dbReference>
<dbReference type="InterPro" id="IPR002853">
    <property type="entry name" value="TFIIE_asu"/>
</dbReference>
<accession>B8LLR7</accession>
<evidence type="ECO:0000256" key="1">
    <source>
        <dbReference type="ARBA" id="ARBA00008947"/>
    </source>
</evidence>
<dbReference type="SUPFAM" id="SSF57783">
    <property type="entry name" value="Zinc beta-ribbon"/>
    <property type="match status" value="1"/>
</dbReference>
<feature type="compositionally biased region" description="Polar residues" evidence="4">
    <location>
        <begin position="448"/>
        <end position="459"/>
    </location>
</feature>
<dbReference type="InterPro" id="IPR024550">
    <property type="entry name" value="TFIIEa/SarR/Rpc3_HTH_dom"/>
</dbReference>
<protein>
    <recommendedName>
        <fullName evidence="5">HTH TFE/IIEalpha-type domain-containing protein</fullName>
    </recommendedName>
</protein>
<dbReference type="InterPro" id="IPR039997">
    <property type="entry name" value="TFE"/>
</dbReference>
<dbReference type="Pfam" id="PF02002">
    <property type="entry name" value="TFIIE_alpha"/>
    <property type="match status" value="1"/>
</dbReference>